<protein>
    <submittedName>
        <fullName evidence="10">Protein BREAST CANCER SUSCEPTIBILITY 2 homolog B-like</fullName>
    </submittedName>
</protein>
<feature type="domain" description="Breast cancer type 2 susceptibility protein helical" evidence="8">
    <location>
        <begin position="571"/>
        <end position="642"/>
    </location>
</feature>
<dbReference type="InterPro" id="IPR036315">
    <property type="entry name" value="BRCA2_hlx_sf"/>
</dbReference>
<dbReference type="Pfam" id="PF09169">
    <property type="entry name" value="BRCA-2_helical"/>
    <property type="match status" value="1"/>
</dbReference>
<dbReference type="SUPFAM" id="SSF50249">
    <property type="entry name" value="Nucleic acid-binding proteins"/>
    <property type="match status" value="3"/>
</dbReference>
<name>A0AB40C925_DIOCR</name>
<feature type="compositionally biased region" description="Polar residues" evidence="6">
    <location>
        <begin position="446"/>
        <end position="456"/>
    </location>
</feature>
<evidence type="ECO:0000256" key="5">
    <source>
        <dbReference type="ARBA" id="ARBA00023204"/>
    </source>
</evidence>
<evidence type="ECO:0000256" key="4">
    <source>
        <dbReference type="ARBA" id="ARBA00023172"/>
    </source>
</evidence>
<dbReference type="PANTHER" id="PTHR11289:SF0">
    <property type="entry name" value="BREAST CANCER TYPE 2 SUSCEPTIBILITY PROTEIN"/>
    <property type="match status" value="1"/>
</dbReference>
<keyword evidence="4" id="KW-0233">DNA recombination</keyword>
<dbReference type="InterPro" id="IPR012340">
    <property type="entry name" value="NA-bd_OB-fold"/>
</dbReference>
<dbReference type="Pfam" id="PF09103">
    <property type="entry name" value="BRCA-2_OB1"/>
    <property type="match status" value="1"/>
</dbReference>
<dbReference type="GO" id="GO:0006355">
    <property type="term" value="P:regulation of DNA-templated transcription"/>
    <property type="evidence" value="ECO:0007669"/>
    <property type="project" value="TreeGrafter"/>
</dbReference>
<evidence type="ECO:0000256" key="3">
    <source>
        <dbReference type="ARBA" id="ARBA00023125"/>
    </source>
</evidence>
<keyword evidence="1" id="KW-0677">Repeat</keyword>
<keyword evidence="9" id="KW-1185">Reference proteome</keyword>
<evidence type="ECO:0000256" key="6">
    <source>
        <dbReference type="SAM" id="MobiDB-lite"/>
    </source>
</evidence>
<feature type="compositionally biased region" description="Polar residues" evidence="6">
    <location>
        <begin position="484"/>
        <end position="498"/>
    </location>
</feature>
<dbReference type="Pfam" id="PF00634">
    <property type="entry name" value="BRCA2"/>
    <property type="match status" value="4"/>
</dbReference>
<dbReference type="SUPFAM" id="SSF81872">
    <property type="entry name" value="BRCA2 helical domain"/>
    <property type="match status" value="1"/>
</dbReference>
<organism evidence="9 10">
    <name type="scientific">Dioscorea cayennensis subsp. rotundata</name>
    <name type="common">White Guinea yam</name>
    <name type="synonym">Dioscorea rotundata</name>
    <dbReference type="NCBI Taxonomy" id="55577"/>
    <lineage>
        <taxon>Eukaryota</taxon>
        <taxon>Viridiplantae</taxon>
        <taxon>Streptophyta</taxon>
        <taxon>Embryophyta</taxon>
        <taxon>Tracheophyta</taxon>
        <taxon>Spermatophyta</taxon>
        <taxon>Magnoliopsida</taxon>
        <taxon>Liliopsida</taxon>
        <taxon>Dioscoreales</taxon>
        <taxon>Dioscoreaceae</taxon>
        <taxon>Dioscorea</taxon>
    </lineage>
</organism>
<dbReference type="GeneID" id="120273703"/>
<dbReference type="InterPro" id="IPR002093">
    <property type="entry name" value="BRCA2_repeat"/>
</dbReference>
<feature type="region of interest" description="Disordered" evidence="6">
    <location>
        <begin position="446"/>
        <end position="505"/>
    </location>
</feature>
<evidence type="ECO:0000313" key="10">
    <source>
        <dbReference type="RefSeq" id="XP_039136330.1"/>
    </source>
</evidence>
<accession>A0AB40C925</accession>
<dbReference type="InterPro" id="IPR015525">
    <property type="entry name" value="BRCA2"/>
</dbReference>
<dbReference type="AlphaFoldDB" id="A0AB40C925"/>
<dbReference type="FunFam" id="2.40.50.140:FF:000262">
    <property type="entry name" value="Protein BREAST CANCER SUSCEPTIBILITY 2 homolog B"/>
    <property type="match status" value="1"/>
</dbReference>
<dbReference type="SUPFAM" id="SSF81878">
    <property type="entry name" value="BRCA2 tower domain"/>
    <property type="match status" value="1"/>
</dbReference>
<feature type="domain" description="BRCA2 OB1" evidence="7">
    <location>
        <begin position="647"/>
        <end position="784"/>
    </location>
</feature>
<keyword evidence="3" id="KW-0238">DNA-binding</keyword>
<evidence type="ECO:0000259" key="8">
    <source>
        <dbReference type="Pfam" id="PF09169"/>
    </source>
</evidence>
<feature type="compositionally biased region" description="Basic and acidic residues" evidence="6">
    <location>
        <begin position="457"/>
        <end position="467"/>
    </location>
</feature>
<dbReference type="GO" id="GO:0003677">
    <property type="term" value="F:DNA binding"/>
    <property type="evidence" value="ECO:0007669"/>
    <property type="project" value="UniProtKB-KW"/>
</dbReference>
<evidence type="ECO:0000256" key="2">
    <source>
        <dbReference type="ARBA" id="ARBA00022763"/>
    </source>
</evidence>
<dbReference type="Gene3D" id="2.40.50.140">
    <property type="entry name" value="Nucleic acid-binding proteins"/>
    <property type="match status" value="4"/>
</dbReference>
<gene>
    <name evidence="10" type="primary">LOC120273703</name>
</gene>
<dbReference type="Proteomes" id="UP001515500">
    <property type="component" value="Chromosome 12"/>
</dbReference>
<reference evidence="10" key="1">
    <citation type="submission" date="2025-08" db="UniProtKB">
        <authorList>
            <consortium name="RefSeq"/>
        </authorList>
    </citation>
    <scope>IDENTIFICATION</scope>
</reference>
<evidence type="ECO:0000256" key="1">
    <source>
        <dbReference type="ARBA" id="ARBA00022737"/>
    </source>
</evidence>
<proteinExistence type="predicted"/>
<keyword evidence="2" id="KW-0227">DNA damage</keyword>
<evidence type="ECO:0000259" key="7">
    <source>
        <dbReference type="Pfam" id="PF09103"/>
    </source>
</evidence>
<dbReference type="PANTHER" id="PTHR11289">
    <property type="entry name" value="BREAST CANCER TYPE 2 SUSCEPTIBILITY PROTEIN BRCA2"/>
    <property type="match status" value="1"/>
</dbReference>
<dbReference type="InterPro" id="IPR015187">
    <property type="entry name" value="BRCA2_OB_1"/>
</dbReference>
<sequence>MADLFLKVSAELREGGGGGCANGAPIFRTASGKSVSVRQSSIRKAESVLGETGIPDRGALMDQNSSVCDGGFPKFCTGSGKSVTVRQSSIRKAAVVLEGAPMVQNSDVCDAGFPMFRTGLGKSVTVRQSSIRKAAAVLEGENLDIDEILKPSECGYNNNSAPIFQNGLGKSILLKQSSIKKAMSVLKNVGSFETDLGLENRINDSCSFSNSLFQTGSGKTVNISSVGLLRAATLLGVEENHASSYGFASDMISFNSGEPKSENVDPEVLVDENLRANANNGPEVCKKSDSAKPTIKFHTAGGRYISVSTDALQRAKSLLGDANFGGLQDDMEGNKPLNTFLKDDKAFDNISWNKENLTFASFFPNAEICKTNRRMSPGVQPFSSHKPGVVAFDGVHACEHVTKMLETKSIDGPPLRKLESISIRRSSILDDAFGTITASRTNGESLADISNTTGTEHTSRNCRTSERKRLRRRSSISPFKRPRNSSFTTPLKCNSSAHASGPSVRLPSKDCSCRKGISTRYPVQFKRKTIKDFFGRPPFHTNLTGHLPDEVKHISADTAEKYRFHDAFSLGEIGPREFHAMLLQSGASSSRLTKEWVANHYKWIVWKLASLERCYPAQANGKYLTVSNVLDELKYRYEREVNYGHRSAIKKILDGDASAASEVVLCISSIQSYSDSHNCKMDEIAEPHDILKLGSSDAPESYHAAKIELSDGWYALDAQLDTSLVKQLIHGKLFVGQKLRIVGAHLCGWVAPISPLEVHRTVSLVLSINGTYRAHWADHLGFCKGIGAPLAFSCIKSAGGKVPRTLVGITRIYPVLYKERLQDGGSLVRSERMEKEVLRLYDQRRSSIVEDVVSKHQDFIVNCDDSEEGAKIFKILQTAAEPEVLMADMTSEQLSSFTEYQAKHEANRQSEIHKKIEKALEDAGLGAREVTPFMRVRVVGLTSKGSSKKVRPKEGLVTIWNPTEKQKQDLVEGQIYCVRGLMPLHSVSEVIYLQGRGSSTLWELLAPEEHEKFEPFFTPRKPVSLSNLGDVPLASEFDIAAVVVHVGEVCLSGRQKKQWVFMTDGSWGSSDSEFEGPYSCLLAVNFCGPILNDDSSSLISHNLSGTVVGFFNLVKRARDQMNHLWVAEASENSSYSVYSSLSTTSHLYKTGECAQKWAKISCSTIQKLRERVLCIIQGH</sequence>
<keyword evidence="5" id="KW-0234">DNA repair</keyword>
<evidence type="ECO:0000313" key="9">
    <source>
        <dbReference type="Proteomes" id="UP001515500"/>
    </source>
</evidence>
<dbReference type="RefSeq" id="XP_039136330.1">
    <property type="nucleotide sequence ID" value="XM_039280396.1"/>
</dbReference>
<dbReference type="InterPro" id="IPR015252">
    <property type="entry name" value="BRCA2_hlx"/>
</dbReference>
<dbReference type="PROSITE" id="PS50138">
    <property type="entry name" value="BRCA2_REPEAT"/>
    <property type="match status" value="2"/>
</dbReference>
<dbReference type="GO" id="GO:0000724">
    <property type="term" value="P:double-strand break repair via homologous recombination"/>
    <property type="evidence" value="ECO:0007669"/>
    <property type="project" value="InterPro"/>
</dbReference>